<name>A0A7S4HG88_9EUKA</name>
<organism evidence="1">
    <name type="scientific">Prymnesium polylepis</name>
    <dbReference type="NCBI Taxonomy" id="72548"/>
    <lineage>
        <taxon>Eukaryota</taxon>
        <taxon>Haptista</taxon>
        <taxon>Haptophyta</taxon>
        <taxon>Prymnesiophyceae</taxon>
        <taxon>Prymnesiales</taxon>
        <taxon>Prymnesiaceae</taxon>
        <taxon>Prymnesium</taxon>
    </lineage>
</organism>
<reference evidence="1" key="1">
    <citation type="submission" date="2021-01" db="EMBL/GenBank/DDBJ databases">
        <authorList>
            <person name="Corre E."/>
            <person name="Pelletier E."/>
            <person name="Niang G."/>
            <person name="Scheremetjew M."/>
            <person name="Finn R."/>
            <person name="Kale V."/>
            <person name="Holt S."/>
            <person name="Cochrane G."/>
            <person name="Meng A."/>
            <person name="Brown T."/>
            <person name="Cohen L."/>
        </authorList>
    </citation>
    <scope>NUCLEOTIDE SEQUENCE</scope>
    <source>
        <strain evidence="1">UIO037</strain>
    </source>
</reference>
<protein>
    <submittedName>
        <fullName evidence="1">Uncharacterized protein</fullName>
    </submittedName>
</protein>
<proteinExistence type="predicted"/>
<evidence type="ECO:0000313" key="1">
    <source>
        <dbReference type="EMBL" id="CAE2198125.1"/>
    </source>
</evidence>
<sequence length="151" mass="16227">MATPAQPKGVIAHFVYDPHKRPGAAAYNATDIGLMVESVRAGFENGTIDQYVDNHIGLVVPSLDPFVERWEAAKVPFICRTWCCGPGMPAYEAGACPAYSFNRTDGCETGCYIEAPHGIIVEMQCGLNSYAESLACLTRANPAVFDMCSAS</sequence>
<accession>A0A7S4HG88</accession>
<dbReference type="EMBL" id="HBKO01007295">
    <property type="protein sequence ID" value="CAE2198125.1"/>
    <property type="molecule type" value="Transcribed_RNA"/>
</dbReference>
<dbReference type="AlphaFoldDB" id="A0A7S4HG88"/>
<gene>
    <name evidence="1" type="ORF">CPOL0286_LOCUS3479</name>
</gene>